<dbReference type="Gene3D" id="2.60.120.1440">
    <property type="match status" value="1"/>
</dbReference>
<keyword evidence="1" id="KW-1133">Transmembrane helix</keyword>
<evidence type="ECO:0000259" key="2">
    <source>
        <dbReference type="Pfam" id="PF04773"/>
    </source>
</evidence>
<sequence>MTKKEFLELADKFEQGKCSDKEKAVLFKFCEQAQFKSQTAHWDLSEESQMRVKLLKKILQTINTESQKSKAKIRFRHVRNIAAILIGIGLGCYFYFQQYNVSQTKIPSNSITLELEDGTIKIVKENDSSTFFNRQGGVLGKQLGNRLVYNDDDDDDERLEKLIYNTLTVPYGKRFELELSDGTIAHLNSGTSIKYPVKFLKDSERQIFVTGEAFLTVAKDSIHPFIARANNLNIKVLGTEFNINAYPEDTTAEVVLVEGSVALYDTNNLHHNDNKTLLIPGHKAIFNKDDYTISTKTVITDVYTSWINGELVFRNMPFENIIKKLERHYNIKIINKNTNINKTIFNASFGNETIDVILQSLKDNYGINYSINEKTITIN</sequence>
<dbReference type="RefSeq" id="WP_054726117.1">
    <property type="nucleotide sequence ID" value="NZ_CP012898.1"/>
</dbReference>
<evidence type="ECO:0000313" key="5">
    <source>
        <dbReference type="Proteomes" id="UP000057981"/>
    </source>
</evidence>
<dbReference type="KEGG" id="ahz:APS56_06250"/>
<dbReference type="EMBL" id="CP012898">
    <property type="protein sequence ID" value="ALJ04751.1"/>
    <property type="molecule type" value="Genomic_DNA"/>
</dbReference>
<reference evidence="4 5" key="1">
    <citation type="submission" date="2015-10" db="EMBL/GenBank/DDBJ databases">
        <authorList>
            <person name="Gilbert D.G."/>
        </authorList>
    </citation>
    <scope>NUCLEOTIDE SEQUENCE [LARGE SCALE GENOMIC DNA]</scope>
    <source>
        <strain evidence="5">HZ-22</strain>
    </source>
</reference>
<evidence type="ECO:0000259" key="3">
    <source>
        <dbReference type="Pfam" id="PF16344"/>
    </source>
</evidence>
<evidence type="ECO:0000256" key="1">
    <source>
        <dbReference type="SAM" id="Phobius"/>
    </source>
</evidence>
<feature type="transmembrane region" description="Helical" evidence="1">
    <location>
        <begin position="78"/>
        <end position="96"/>
    </location>
</feature>
<dbReference type="GO" id="GO:0016989">
    <property type="term" value="F:sigma factor antagonist activity"/>
    <property type="evidence" value="ECO:0007669"/>
    <property type="project" value="TreeGrafter"/>
</dbReference>
<feature type="domain" description="Protein FecR C-terminal" evidence="3">
    <location>
        <begin position="310"/>
        <end position="378"/>
    </location>
</feature>
<dbReference type="Gene3D" id="3.55.50.30">
    <property type="match status" value="1"/>
</dbReference>
<keyword evidence="1" id="KW-0812">Transmembrane</keyword>
<protein>
    <recommendedName>
        <fullName evidence="6">Iron dicitrate transport regulator FecR</fullName>
    </recommendedName>
</protein>
<proteinExistence type="predicted"/>
<dbReference type="OrthoDB" id="651134at2"/>
<dbReference type="STRING" id="1736674.APS56_06250"/>
<name>A0A0P0CW92_9FLAO</name>
<gene>
    <name evidence="4" type="ORF">APS56_06250</name>
</gene>
<evidence type="ECO:0008006" key="6">
    <source>
        <dbReference type="Google" id="ProtNLM"/>
    </source>
</evidence>
<dbReference type="AlphaFoldDB" id="A0A0P0CW92"/>
<dbReference type="Pfam" id="PF04773">
    <property type="entry name" value="FecR"/>
    <property type="match status" value="1"/>
</dbReference>
<evidence type="ECO:0000313" key="4">
    <source>
        <dbReference type="EMBL" id="ALJ04751.1"/>
    </source>
</evidence>
<dbReference type="PIRSF" id="PIRSF018266">
    <property type="entry name" value="FecR"/>
    <property type="match status" value="1"/>
</dbReference>
<feature type="domain" description="FecR protein" evidence="2">
    <location>
        <begin position="167"/>
        <end position="261"/>
    </location>
</feature>
<dbReference type="PANTHER" id="PTHR30273:SF2">
    <property type="entry name" value="PROTEIN FECR"/>
    <property type="match status" value="1"/>
</dbReference>
<dbReference type="PATRIC" id="fig|1736674.3.peg.1276"/>
<keyword evidence="5" id="KW-1185">Reference proteome</keyword>
<dbReference type="InterPro" id="IPR012373">
    <property type="entry name" value="Ferrdict_sens_TM"/>
</dbReference>
<dbReference type="PANTHER" id="PTHR30273">
    <property type="entry name" value="PERIPLASMIC SIGNAL SENSOR AND SIGMA FACTOR ACTIVATOR FECR-RELATED"/>
    <property type="match status" value="1"/>
</dbReference>
<dbReference type="Pfam" id="PF16344">
    <property type="entry name" value="FecR_C"/>
    <property type="match status" value="1"/>
</dbReference>
<organism evidence="4 5">
    <name type="scientific">Pseudalgibacter alginicilyticus</name>
    <dbReference type="NCBI Taxonomy" id="1736674"/>
    <lineage>
        <taxon>Bacteria</taxon>
        <taxon>Pseudomonadati</taxon>
        <taxon>Bacteroidota</taxon>
        <taxon>Flavobacteriia</taxon>
        <taxon>Flavobacteriales</taxon>
        <taxon>Flavobacteriaceae</taxon>
        <taxon>Pseudalgibacter</taxon>
    </lineage>
</organism>
<dbReference type="InterPro" id="IPR006860">
    <property type="entry name" value="FecR"/>
</dbReference>
<keyword evidence="1" id="KW-0472">Membrane</keyword>
<dbReference type="InterPro" id="IPR032508">
    <property type="entry name" value="FecR_C"/>
</dbReference>
<dbReference type="Proteomes" id="UP000057981">
    <property type="component" value="Chromosome"/>
</dbReference>
<accession>A0A0P0CW92</accession>